<evidence type="ECO:0000313" key="2">
    <source>
        <dbReference type="EMBL" id="GAA4189201.1"/>
    </source>
</evidence>
<name>A0ABP8AS52_9MICO</name>
<gene>
    <name evidence="2" type="ORF">GCM10022288_16620</name>
</gene>
<feature type="region of interest" description="Disordered" evidence="1">
    <location>
        <begin position="281"/>
        <end position="300"/>
    </location>
</feature>
<reference evidence="3" key="1">
    <citation type="journal article" date="2019" name="Int. J. Syst. Evol. Microbiol.">
        <title>The Global Catalogue of Microorganisms (GCM) 10K type strain sequencing project: providing services to taxonomists for standard genome sequencing and annotation.</title>
        <authorList>
            <consortium name="The Broad Institute Genomics Platform"/>
            <consortium name="The Broad Institute Genome Sequencing Center for Infectious Disease"/>
            <person name="Wu L."/>
            <person name="Ma J."/>
        </authorList>
    </citation>
    <scope>NUCLEOTIDE SEQUENCE [LARGE SCALE GENOMIC DNA]</scope>
    <source>
        <strain evidence="3">JCM 17593</strain>
    </source>
</reference>
<organism evidence="2 3">
    <name type="scientific">Gryllotalpicola kribbensis</name>
    <dbReference type="NCBI Taxonomy" id="993084"/>
    <lineage>
        <taxon>Bacteria</taxon>
        <taxon>Bacillati</taxon>
        <taxon>Actinomycetota</taxon>
        <taxon>Actinomycetes</taxon>
        <taxon>Micrococcales</taxon>
        <taxon>Microbacteriaceae</taxon>
        <taxon>Gryllotalpicola</taxon>
    </lineage>
</organism>
<proteinExistence type="predicted"/>
<comment type="caution">
    <text evidence="2">The sequence shown here is derived from an EMBL/GenBank/DDBJ whole genome shotgun (WGS) entry which is preliminary data.</text>
</comment>
<dbReference type="RefSeq" id="WP_344775775.1">
    <property type="nucleotide sequence ID" value="NZ_BAABBX010000014.1"/>
</dbReference>
<feature type="compositionally biased region" description="Basic and acidic residues" evidence="1">
    <location>
        <begin position="281"/>
        <end position="298"/>
    </location>
</feature>
<evidence type="ECO:0000313" key="3">
    <source>
        <dbReference type="Proteomes" id="UP001500213"/>
    </source>
</evidence>
<feature type="region of interest" description="Disordered" evidence="1">
    <location>
        <begin position="190"/>
        <end position="265"/>
    </location>
</feature>
<feature type="compositionally biased region" description="Basic and acidic residues" evidence="1">
    <location>
        <begin position="194"/>
        <end position="214"/>
    </location>
</feature>
<dbReference type="EMBL" id="BAABBX010000014">
    <property type="protein sequence ID" value="GAA4189201.1"/>
    <property type="molecule type" value="Genomic_DNA"/>
</dbReference>
<accession>A0ABP8AS52</accession>
<protein>
    <recommendedName>
        <fullName evidence="4">Bacterial toxin 50 domain-containing protein</fullName>
    </recommendedName>
</protein>
<dbReference type="Proteomes" id="UP001500213">
    <property type="component" value="Unassembled WGS sequence"/>
</dbReference>
<sequence>MSTLVDVGPLAAAAADYRLAVGRLEDAAADAEAAWKLLPAALDSPGTQLAVGRYVGPAHQLSSGLLAAADALHAALLAEVQPLRELSYQAAANPDDPSWAVGVDAASASLAATIAAIRGGEAGSVDLPCPAPQGWTEPSRLSAASLVAPIAPTASLPAFSALVEGAGAAAAAGAAGLLGVLSLVLSMGGSTDEVASRPHDQSNRKPRRGIDKVRITPWTPCNPWEHGPGCQQHLSGDKPGDQPFTGDKVRGDEEPGDMLGTKPDWTKERAWNDEGWVYKEPGSERSQRVAEPGHDDRYPNGYVQFTNKNGQVIDLSGRTVKPTSDAAHVVRNADGSFPTPKGWAK</sequence>
<evidence type="ECO:0000256" key="1">
    <source>
        <dbReference type="SAM" id="MobiDB-lite"/>
    </source>
</evidence>
<evidence type="ECO:0008006" key="4">
    <source>
        <dbReference type="Google" id="ProtNLM"/>
    </source>
</evidence>
<keyword evidence="3" id="KW-1185">Reference proteome</keyword>